<organism evidence="1 2">
    <name type="scientific">Levilactobacillus spicheri DSM 15429</name>
    <dbReference type="NCBI Taxonomy" id="1423805"/>
    <lineage>
        <taxon>Bacteria</taxon>
        <taxon>Bacillati</taxon>
        <taxon>Bacillota</taxon>
        <taxon>Bacilli</taxon>
        <taxon>Lactobacillales</taxon>
        <taxon>Lactobacillaceae</taxon>
        <taxon>Levilactobacillus</taxon>
    </lineage>
</organism>
<dbReference type="AlphaFoldDB" id="A0A0R1QTI4"/>
<reference evidence="1 2" key="1">
    <citation type="journal article" date="2015" name="Genome Announc.">
        <title>Expanding the biotechnology potential of lactobacilli through comparative genomics of 213 strains and associated genera.</title>
        <authorList>
            <person name="Sun Z."/>
            <person name="Harris H.M."/>
            <person name="McCann A."/>
            <person name="Guo C."/>
            <person name="Argimon S."/>
            <person name="Zhang W."/>
            <person name="Yang X."/>
            <person name="Jeffery I.B."/>
            <person name="Cooney J.C."/>
            <person name="Kagawa T.F."/>
            <person name="Liu W."/>
            <person name="Song Y."/>
            <person name="Salvetti E."/>
            <person name="Wrobel A."/>
            <person name="Rasinkangas P."/>
            <person name="Parkhill J."/>
            <person name="Rea M.C."/>
            <person name="O'Sullivan O."/>
            <person name="Ritari J."/>
            <person name="Douillard F.P."/>
            <person name="Paul Ross R."/>
            <person name="Yang R."/>
            <person name="Briner A.E."/>
            <person name="Felis G.E."/>
            <person name="de Vos W.M."/>
            <person name="Barrangou R."/>
            <person name="Klaenhammer T.R."/>
            <person name="Caufield P.W."/>
            <person name="Cui Y."/>
            <person name="Zhang H."/>
            <person name="O'Toole P.W."/>
        </authorList>
    </citation>
    <scope>NUCLEOTIDE SEQUENCE [LARGE SCALE GENOMIC DNA]</scope>
    <source>
        <strain evidence="1 2">DSM 15429</strain>
    </source>
</reference>
<dbReference type="RefSeq" id="WP_056964516.1">
    <property type="nucleotide sequence ID" value="NZ_AZFC01000019.1"/>
</dbReference>
<name>A0A0R1QTI4_9LACO</name>
<dbReference type="Proteomes" id="UP000051835">
    <property type="component" value="Unassembled WGS sequence"/>
</dbReference>
<dbReference type="Pfam" id="PF21825">
    <property type="entry name" value="crAss001_48"/>
    <property type="match status" value="1"/>
</dbReference>
<evidence type="ECO:0000313" key="1">
    <source>
        <dbReference type="EMBL" id="KRL47942.1"/>
    </source>
</evidence>
<comment type="caution">
    <text evidence="1">The sequence shown here is derived from an EMBL/GenBank/DDBJ whole genome shotgun (WGS) entry which is preliminary data.</text>
</comment>
<accession>A0A0R1QTI4</accession>
<gene>
    <name evidence="1" type="ORF">FD37_GL001809</name>
</gene>
<dbReference type="EMBL" id="AZFC01000019">
    <property type="protein sequence ID" value="KRL47942.1"/>
    <property type="molecule type" value="Genomic_DNA"/>
</dbReference>
<protein>
    <submittedName>
        <fullName evidence="1">Uncharacterized protein</fullName>
    </submittedName>
</protein>
<proteinExistence type="predicted"/>
<dbReference type="InterPro" id="IPR054052">
    <property type="entry name" value="Y16Q-like"/>
</dbReference>
<sequence>MKDSSELIADLKAERAEISDRSWKLAKFLDSHAIEISGDQQSAMRRQWVAMNAYTTALDERVKDLEVEIDD</sequence>
<evidence type="ECO:0000313" key="2">
    <source>
        <dbReference type="Proteomes" id="UP000051835"/>
    </source>
</evidence>
<dbReference type="PATRIC" id="fig|1423805.4.peg.1852"/>